<evidence type="ECO:0000313" key="2">
    <source>
        <dbReference type="Proteomes" id="UP000094808"/>
    </source>
</evidence>
<proteinExistence type="predicted"/>
<dbReference type="EMBL" id="AJYS02000053">
    <property type="protein sequence ID" value="OEE40890.1"/>
    <property type="molecule type" value="Genomic_DNA"/>
</dbReference>
<protein>
    <submittedName>
        <fullName evidence="1">Uncharacterized protein</fullName>
    </submittedName>
</protein>
<keyword evidence="2" id="KW-1185">Reference proteome</keyword>
<name>A0A853R8J5_9VIBR</name>
<comment type="caution">
    <text evidence="1">The sequence shown here is derived from an EMBL/GenBank/DDBJ whole genome shotgun (WGS) entry which is preliminary data.</text>
</comment>
<sequence>MTTVSSLFSGTKFPYISPLQFTDSIMNSFAIQTEDVISAEINKFKQNGPEEEVIEICPDEGIYEYIESYCGLSSHEVFLDEIFTEYFPSLNRRSAFQTIYSTYEVELQALCRRYQSTLGGKKFDNYDDSGVLKVHNFIKHWFPRLKNAAEWKAIDQLRVLRNSCVHNDGRAYKLNGNPIPLIKRLIDSNSNLFHHDGLIALDGAGKQICYPSGAVHRNGRHVLFESGSLQYVIKAFGAYVKVVSEEFEKAKPRT</sequence>
<reference evidence="1 2" key="1">
    <citation type="journal article" date="2012" name="Science">
        <title>Ecological populations of bacteria act as socially cohesive units of antibiotic production and resistance.</title>
        <authorList>
            <person name="Cordero O.X."/>
            <person name="Wildschutte H."/>
            <person name="Kirkup B."/>
            <person name="Proehl S."/>
            <person name="Ngo L."/>
            <person name="Hussain F."/>
            <person name="Le Roux F."/>
            <person name="Mincer T."/>
            <person name="Polz M.F."/>
        </authorList>
    </citation>
    <scope>NUCLEOTIDE SEQUENCE [LARGE SCALE GENOMIC DNA]</scope>
    <source>
        <strain evidence="1 2">FS-238</strain>
    </source>
</reference>
<organism evidence="1 2">
    <name type="scientific">Vibrio ordalii FS-238</name>
    <dbReference type="NCBI Taxonomy" id="617133"/>
    <lineage>
        <taxon>Bacteria</taxon>
        <taxon>Pseudomonadati</taxon>
        <taxon>Pseudomonadota</taxon>
        <taxon>Gammaproteobacteria</taxon>
        <taxon>Vibrionales</taxon>
        <taxon>Vibrionaceae</taxon>
        <taxon>Vibrio</taxon>
    </lineage>
</organism>
<dbReference type="Proteomes" id="UP000094808">
    <property type="component" value="Unassembled WGS sequence"/>
</dbReference>
<dbReference type="AlphaFoldDB" id="A0A853R8J5"/>
<dbReference type="RefSeq" id="WP_017046136.1">
    <property type="nucleotide sequence ID" value="NZ_AJYS02000053.1"/>
</dbReference>
<gene>
    <name evidence="1" type="ORF">A1QS_13830</name>
</gene>
<accession>A0A853R8J5</accession>
<evidence type="ECO:0000313" key="1">
    <source>
        <dbReference type="EMBL" id="OEE40890.1"/>
    </source>
</evidence>